<dbReference type="EMBL" id="BAAACF010000001">
    <property type="protein sequence ID" value="GAA0721475.1"/>
    <property type="molecule type" value="Genomic_DNA"/>
</dbReference>
<sequence>MIDYKKIINNQKKYFLTRATYSIDFRINQLRKLKYLIEKNESNICNALMKDLGKCEFESYVSEISFVISELNYIINNLRTWCKDNKVKTPITSLPGKSYIVKEPYGSVLVIGPWNYPFHLIFSPIIGAIAAGNCVVVKPSELSPNISALITNIINKNFNPCYIYSAEGGIEETTSLLSLKWDYIFFTGSVNVGKVVMEAASKNLTPLTLELGGKSPCIVDKDSDLLVSAKRIVWGKFFNTGQTCIAPDYLFIHKDIVKKFIPLLIKYIKNFYGENAINSSHYGRIINDKHFDRLTSYFKDGNIIYGGETSKENLYISPTLIVGTKTNSPLMSEEIFGPILPILQFSNLNEIIYFINNRPKPLALYYFSKNENNISKIIKETSSGSVCINETLSQINTHYLPFGGVGTSGMGKYHGKWSYETFTHHKSVMKRSFLLDLKIKYPPYNLPAKNIRKFIEY</sequence>
<evidence type="ECO:0000256" key="1">
    <source>
        <dbReference type="ARBA" id="ARBA00009986"/>
    </source>
</evidence>
<evidence type="ECO:0000313" key="7">
    <source>
        <dbReference type="EMBL" id="GAA0721475.1"/>
    </source>
</evidence>
<accession>A0ABP3U1W7</accession>
<dbReference type="PANTHER" id="PTHR43570:SF16">
    <property type="entry name" value="ALDEHYDE DEHYDROGENASE TYPE III, ISOFORM Q"/>
    <property type="match status" value="1"/>
</dbReference>
<dbReference type="InterPro" id="IPR016161">
    <property type="entry name" value="Ald_DH/histidinol_DH"/>
</dbReference>
<comment type="similarity">
    <text evidence="1 3 5">Belongs to the aldehyde dehydrogenase family.</text>
</comment>
<evidence type="ECO:0000313" key="8">
    <source>
        <dbReference type="Proteomes" id="UP001500339"/>
    </source>
</evidence>
<dbReference type="Gene3D" id="3.40.309.10">
    <property type="entry name" value="Aldehyde Dehydrogenase, Chain A, domain 2"/>
    <property type="match status" value="1"/>
</dbReference>
<dbReference type="PROSITE" id="PS00070">
    <property type="entry name" value="ALDEHYDE_DEHYDR_CYS"/>
    <property type="match status" value="1"/>
</dbReference>
<evidence type="ECO:0000256" key="5">
    <source>
        <dbReference type="RuleBase" id="RU003345"/>
    </source>
</evidence>
<organism evidence="7 8">
    <name type="scientific">Clostridium malenominatum</name>
    <dbReference type="NCBI Taxonomy" id="1539"/>
    <lineage>
        <taxon>Bacteria</taxon>
        <taxon>Bacillati</taxon>
        <taxon>Bacillota</taxon>
        <taxon>Clostridia</taxon>
        <taxon>Eubacteriales</taxon>
        <taxon>Clostridiaceae</taxon>
        <taxon>Clostridium</taxon>
    </lineage>
</organism>
<proteinExistence type="inferred from homology"/>
<evidence type="ECO:0000259" key="6">
    <source>
        <dbReference type="Pfam" id="PF00171"/>
    </source>
</evidence>
<dbReference type="InterPro" id="IPR016163">
    <property type="entry name" value="Ald_DH_C"/>
</dbReference>
<dbReference type="PIRSF" id="PIRSF036492">
    <property type="entry name" value="ALDH"/>
    <property type="match status" value="1"/>
</dbReference>
<keyword evidence="2 3" id="KW-0560">Oxidoreductase</keyword>
<dbReference type="InterPro" id="IPR012394">
    <property type="entry name" value="Aldehyde_DH_NAD(P)"/>
</dbReference>
<dbReference type="Pfam" id="PF00171">
    <property type="entry name" value="Aldedh"/>
    <property type="match status" value="1"/>
</dbReference>
<comment type="caution">
    <text evidence="7">The sequence shown here is derived from an EMBL/GenBank/DDBJ whole genome shotgun (WGS) entry which is preliminary data.</text>
</comment>
<dbReference type="InterPro" id="IPR016162">
    <property type="entry name" value="Ald_DH_N"/>
</dbReference>
<name>A0ABP3U1W7_9CLOT</name>
<gene>
    <name evidence="7" type="ORF">GCM10008905_11960</name>
</gene>
<dbReference type="CDD" id="cd07136">
    <property type="entry name" value="ALDH_YwdH-P39616"/>
    <property type="match status" value="1"/>
</dbReference>
<dbReference type="InterPro" id="IPR029510">
    <property type="entry name" value="Ald_DH_CS_GLU"/>
</dbReference>
<feature type="active site" evidence="4">
    <location>
        <position position="210"/>
    </location>
</feature>
<dbReference type="InterPro" id="IPR016160">
    <property type="entry name" value="Ald_DH_CS_CYS"/>
</dbReference>
<evidence type="ECO:0000256" key="3">
    <source>
        <dbReference type="PIRNR" id="PIRNR036492"/>
    </source>
</evidence>
<dbReference type="PANTHER" id="PTHR43570">
    <property type="entry name" value="ALDEHYDE DEHYDROGENASE"/>
    <property type="match status" value="1"/>
</dbReference>
<dbReference type="Proteomes" id="UP001500339">
    <property type="component" value="Unassembled WGS sequence"/>
</dbReference>
<evidence type="ECO:0000256" key="2">
    <source>
        <dbReference type="ARBA" id="ARBA00023002"/>
    </source>
</evidence>
<dbReference type="InterPro" id="IPR015590">
    <property type="entry name" value="Aldehyde_DH_dom"/>
</dbReference>
<protein>
    <recommendedName>
        <fullName evidence="3">Aldehyde dehydrogenase</fullName>
    </recommendedName>
</protein>
<keyword evidence="8" id="KW-1185">Reference proteome</keyword>
<dbReference type="SUPFAM" id="SSF53720">
    <property type="entry name" value="ALDH-like"/>
    <property type="match status" value="1"/>
</dbReference>
<dbReference type="RefSeq" id="WP_343767770.1">
    <property type="nucleotide sequence ID" value="NZ_BAAACF010000001.1"/>
</dbReference>
<evidence type="ECO:0000256" key="4">
    <source>
        <dbReference type="PROSITE-ProRule" id="PRU10007"/>
    </source>
</evidence>
<dbReference type="PROSITE" id="PS00687">
    <property type="entry name" value="ALDEHYDE_DEHYDR_GLU"/>
    <property type="match status" value="1"/>
</dbReference>
<dbReference type="Gene3D" id="3.40.605.10">
    <property type="entry name" value="Aldehyde Dehydrogenase, Chain A, domain 1"/>
    <property type="match status" value="1"/>
</dbReference>
<reference evidence="8" key="1">
    <citation type="journal article" date="2019" name="Int. J. Syst. Evol. Microbiol.">
        <title>The Global Catalogue of Microorganisms (GCM) 10K type strain sequencing project: providing services to taxonomists for standard genome sequencing and annotation.</title>
        <authorList>
            <consortium name="The Broad Institute Genomics Platform"/>
            <consortium name="The Broad Institute Genome Sequencing Center for Infectious Disease"/>
            <person name="Wu L."/>
            <person name="Ma J."/>
        </authorList>
    </citation>
    <scope>NUCLEOTIDE SEQUENCE [LARGE SCALE GENOMIC DNA]</scope>
    <source>
        <strain evidence="8">JCM 1405</strain>
    </source>
</reference>
<feature type="domain" description="Aldehyde dehydrogenase" evidence="6">
    <location>
        <begin position="3"/>
        <end position="428"/>
    </location>
</feature>